<gene>
    <name evidence="8" type="ORF">KIK155_LOCUS231</name>
</gene>
<comment type="catalytic activity">
    <reaction evidence="5">
        <text>[protein]-dithiol + NAD(+) = [protein]-disulfide + NADH + H(+)</text>
        <dbReference type="Rhea" id="RHEA:18749"/>
        <dbReference type="Rhea" id="RHEA-COMP:10593"/>
        <dbReference type="Rhea" id="RHEA-COMP:10594"/>
        <dbReference type="ChEBI" id="CHEBI:15378"/>
        <dbReference type="ChEBI" id="CHEBI:29950"/>
        <dbReference type="ChEBI" id="CHEBI:50058"/>
        <dbReference type="ChEBI" id="CHEBI:57540"/>
        <dbReference type="ChEBI" id="CHEBI:57945"/>
        <dbReference type="EC" id="1.8.1.8"/>
    </reaction>
</comment>
<comment type="catalytic activity">
    <reaction evidence="6">
        <text>[protein]-dithiol + NADP(+) = [protein]-disulfide + NADPH + H(+)</text>
        <dbReference type="Rhea" id="RHEA:18753"/>
        <dbReference type="Rhea" id="RHEA-COMP:10593"/>
        <dbReference type="Rhea" id="RHEA-COMP:10594"/>
        <dbReference type="ChEBI" id="CHEBI:15378"/>
        <dbReference type="ChEBI" id="CHEBI:29950"/>
        <dbReference type="ChEBI" id="CHEBI:50058"/>
        <dbReference type="ChEBI" id="CHEBI:57783"/>
        <dbReference type="ChEBI" id="CHEBI:58349"/>
        <dbReference type="EC" id="1.8.1.8"/>
    </reaction>
</comment>
<sequence>MLAITFAVKTFDWSSTSTNQQVITTTTTTTTPTTTAFNQLLGYRLLQHDGHECAKATNYVNTTVLEGKAVALYFSAHWCRPSREFTVKLVEAYNSVYEDVKDKFEIVFLSWDNEESAFESFYKDMPWKALPFSVLNQNVTTIMNIAATKNLTTSLKTKPTETTALTLLLGEQLLQHSAEGKFQLNTYISTSELEGKTIALYFSGQSCQSSREFTLKLVEIYKSVYKDVKDKFEIVFISYDKDDKCFDSYYKQMPWKALPFVDRTRWNALKTKYAVGGIPCLVVLSAAGQILCSNGVQEVNSKDTNCVLRWARVVALVSLVSVTSGISCINPSKYSSQTICDHFGRKCGECVSFVKKCTGDERRTNQWRQGRKVRDASISPGTAIATFPDGAYSGHAAIYMSQDHNGIHVWDQWYGHPVSQRIIRWNGHGLSNNGDSFYVVA</sequence>
<dbReference type="GO" id="GO:0047134">
    <property type="term" value="F:protein-disulfide reductase [NAD(P)H] activity"/>
    <property type="evidence" value="ECO:0007669"/>
    <property type="project" value="UniProtKB-EC"/>
</dbReference>
<evidence type="ECO:0000256" key="5">
    <source>
        <dbReference type="ARBA" id="ARBA00047388"/>
    </source>
</evidence>
<evidence type="ECO:0000313" key="8">
    <source>
        <dbReference type="EMBL" id="CAF3318212.1"/>
    </source>
</evidence>
<evidence type="ECO:0000313" key="9">
    <source>
        <dbReference type="Proteomes" id="UP000663865"/>
    </source>
</evidence>
<dbReference type="InterPro" id="IPR036249">
    <property type="entry name" value="Thioredoxin-like_sf"/>
</dbReference>
<dbReference type="InterPro" id="IPR047746">
    <property type="entry name" value="Dae2/Tae2-like"/>
</dbReference>
<name>A0A817TLD4_9BILA</name>
<accession>A0A817TLD4</accession>
<reference evidence="8" key="1">
    <citation type="submission" date="2021-02" db="EMBL/GenBank/DDBJ databases">
        <authorList>
            <person name="Nowell W R."/>
        </authorList>
    </citation>
    <scope>NUCLEOTIDE SEQUENCE</scope>
</reference>
<comment type="caution">
    <text evidence="8">The sequence shown here is derived from an EMBL/GenBank/DDBJ whole genome shotgun (WGS) entry which is preliminary data.</text>
</comment>
<evidence type="ECO:0000256" key="3">
    <source>
        <dbReference type="ARBA" id="ARBA00023002"/>
    </source>
</evidence>
<dbReference type="InterPro" id="IPR012336">
    <property type="entry name" value="Thioredoxin-like_fold"/>
</dbReference>
<protein>
    <recommendedName>
        <fullName evidence="1">protein-disulfide reductase</fullName>
        <ecNumber evidence="1">1.8.1.8</ecNumber>
    </recommendedName>
</protein>
<dbReference type="AlphaFoldDB" id="A0A817TLD4"/>
<dbReference type="SUPFAM" id="SSF52833">
    <property type="entry name" value="Thioredoxin-like"/>
    <property type="match status" value="2"/>
</dbReference>
<dbReference type="EC" id="1.8.1.8" evidence="1"/>
<dbReference type="NCBIfam" id="NF033857">
    <property type="entry name" value="BPSL0067_fam"/>
    <property type="match status" value="1"/>
</dbReference>
<evidence type="ECO:0000256" key="1">
    <source>
        <dbReference type="ARBA" id="ARBA00012612"/>
    </source>
</evidence>
<keyword evidence="4" id="KW-0520">NAD</keyword>
<dbReference type="Gene3D" id="3.40.30.10">
    <property type="entry name" value="Glutaredoxin"/>
    <property type="match status" value="2"/>
</dbReference>
<organism evidence="8 9">
    <name type="scientific">Rotaria socialis</name>
    <dbReference type="NCBI Taxonomy" id="392032"/>
    <lineage>
        <taxon>Eukaryota</taxon>
        <taxon>Metazoa</taxon>
        <taxon>Spiralia</taxon>
        <taxon>Gnathifera</taxon>
        <taxon>Rotifera</taxon>
        <taxon>Eurotatoria</taxon>
        <taxon>Bdelloidea</taxon>
        <taxon>Philodinida</taxon>
        <taxon>Philodinidae</taxon>
        <taxon>Rotaria</taxon>
    </lineage>
</organism>
<feature type="domain" description="Thioredoxin-like fold" evidence="7">
    <location>
        <begin position="67"/>
        <end position="136"/>
    </location>
</feature>
<dbReference type="Pfam" id="PF13905">
    <property type="entry name" value="Thioredoxin_8"/>
    <property type="match status" value="2"/>
</dbReference>
<dbReference type="PANTHER" id="PTHR13871:SF96">
    <property type="entry name" value="THIOREDOXIN DOMAIN-CONTAINING PROTEIN"/>
    <property type="match status" value="1"/>
</dbReference>
<keyword evidence="2" id="KW-0677">Repeat</keyword>
<feature type="domain" description="Thioredoxin-like fold" evidence="7">
    <location>
        <begin position="195"/>
        <end position="290"/>
    </location>
</feature>
<dbReference type="Proteomes" id="UP000663865">
    <property type="component" value="Unassembled WGS sequence"/>
</dbReference>
<keyword evidence="3" id="KW-0560">Oxidoreductase</keyword>
<evidence type="ECO:0000256" key="4">
    <source>
        <dbReference type="ARBA" id="ARBA00023027"/>
    </source>
</evidence>
<dbReference type="PANTHER" id="PTHR13871">
    <property type="entry name" value="THIOREDOXIN"/>
    <property type="match status" value="1"/>
</dbReference>
<evidence type="ECO:0000256" key="6">
    <source>
        <dbReference type="ARBA" id="ARBA00047804"/>
    </source>
</evidence>
<dbReference type="InterPro" id="IPR052259">
    <property type="entry name" value="Nucleoredoxin-like"/>
</dbReference>
<evidence type="ECO:0000259" key="7">
    <source>
        <dbReference type="Pfam" id="PF13905"/>
    </source>
</evidence>
<dbReference type="EMBL" id="CAJNYV010000006">
    <property type="protein sequence ID" value="CAF3318212.1"/>
    <property type="molecule type" value="Genomic_DNA"/>
</dbReference>
<evidence type="ECO:0000256" key="2">
    <source>
        <dbReference type="ARBA" id="ARBA00022737"/>
    </source>
</evidence>
<proteinExistence type="predicted"/>